<dbReference type="Gene3D" id="2.40.110.10">
    <property type="entry name" value="Butyryl-CoA Dehydrogenase, subunit A, domain 2"/>
    <property type="match status" value="1"/>
</dbReference>
<dbReference type="PANTHER" id="PTHR10909">
    <property type="entry name" value="ELECTRON TRANSPORT OXIDOREDUCTASE"/>
    <property type="match status" value="1"/>
</dbReference>
<dbReference type="InterPro" id="IPR046373">
    <property type="entry name" value="Acyl-CoA_Oxase/DH_mid-dom_sf"/>
</dbReference>
<dbReference type="InterPro" id="IPR012258">
    <property type="entry name" value="Acyl-CoA_oxidase"/>
</dbReference>
<evidence type="ECO:0000313" key="2">
    <source>
        <dbReference type="Proteomes" id="UP001175226"/>
    </source>
</evidence>
<dbReference type="EMBL" id="JAUEPT010000059">
    <property type="protein sequence ID" value="KAK0435872.1"/>
    <property type="molecule type" value="Genomic_DNA"/>
</dbReference>
<gene>
    <name evidence="1" type="ORF">EV421DRAFT_1982750</name>
</gene>
<comment type="caution">
    <text evidence="1">The sequence shown here is derived from an EMBL/GenBank/DDBJ whole genome shotgun (WGS) entry which is preliminary data.</text>
</comment>
<dbReference type="PANTHER" id="PTHR10909:SF382">
    <property type="entry name" value="ACYL-COENZYME A OXIDASE"/>
    <property type="match status" value="1"/>
</dbReference>
<dbReference type="GO" id="GO:0033540">
    <property type="term" value="P:fatty acid beta-oxidation using acyl-CoA oxidase"/>
    <property type="evidence" value="ECO:0007669"/>
    <property type="project" value="TreeGrafter"/>
</dbReference>
<dbReference type="InterPro" id="IPR036250">
    <property type="entry name" value="AcylCo_DH-like_C"/>
</dbReference>
<reference evidence="1" key="1">
    <citation type="submission" date="2023-06" db="EMBL/GenBank/DDBJ databases">
        <authorList>
            <consortium name="Lawrence Berkeley National Laboratory"/>
            <person name="Ahrendt S."/>
            <person name="Sahu N."/>
            <person name="Indic B."/>
            <person name="Wong-Bajracharya J."/>
            <person name="Merenyi Z."/>
            <person name="Ke H.-M."/>
            <person name="Monk M."/>
            <person name="Kocsube S."/>
            <person name="Drula E."/>
            <person name="Lipzen A."/>
            <person name="Balint B."/>
            <person name="Henrissat B."/>
            <person name="Andreopoulos B."/>
            <person name="Martin F.M."/>
            <person name="Harder C.B."/>
            <person name="Rigling D."/>
            <person name="Ford K.L."/>
            <person name="Foster G.D."/>
            <person name="Pangilinan J."/>
            <person name="Papanicolaou A."/>
            <person name="Barry K."/>
            <person name="LaButti K."/>
            <person name="Viragh M."/>
            <person name="Koriabine M."/>
            <person name="Yan M."/>
            <person name="Riley R."/>
            <person name="Champramary S."/>
            <person name="Plett K.L."/>
            <person name="Tsai I.J."/>
            <person name="Slot J."/>
            <person name="Sipos G."/>
            <person name="Plett J."/>
            <person name="Nagy L.G."/>
            <person name="Grigoriev I.V."/>
        </authorList>
    </citation>
    <scope>NUCLEOTIDE SEQUENCE</scope>
    <source>
        <strain evidence="1">FPL87.14</strain>
    </source>
</reference>
<dbReference type="Gene3D" id="1.20.140.10">
    <property type="entry name" value="Butyryl-CoA Dehydrogenase, subunit A, domain 3"/>
    <property type="match status" value="1"/>
</dbReference>
<organism evidence="1 2">
    <name type="scientific">Armillaria borealis</name>
    <dbReference type="NCBI Taxonomy" id="47425"/>
    <lineage>
        <taxon>Eukaryota</taxon>
        <taxon>Fungi</taxon>
        <taxon>Dikarya</taxon>
        <taxon>Basidiomycota</taxon>
        <taxon>Agaricomycotina</taxon>
        <taxon>Agaricomycetes</taxon>
        <taxon>Agaricomycetidae</taxon>
        <taxon>Agaricales</taxon>
        <taxon>Marasmiineae</taxon>
        <taxon>Physalacriaceae</taxon>
        <taxon>Armillaria</taxon>
    </lineage>
</organism>
<evidence type="ECO:0000313" key="1">
    <source>
        <dbReference type="EMBL" id="KAK0435872.1"/>
    </source>
</evidence>
<keyword evidence="2" id="KW-1185">Reference proteome</keyword>
<accession>A0AA39MIR9</accession>
<dbReference type="SUPFAM" id="SSF56645">
    <property type="entry name" value="Acyl-CoA dehydrogenase NM domain-like"/>
    <property type="match status" value="1"/>
</dbReference>
<dbReference type="GO" id="GO:0005777">
    <property type="term" value="C:peroxisome"/>
    <property type="evidence" value="ECO:0007669"/>
    <property type="project" value="InterPro"/>
</dbReference>
<dbReference type="InterPro" id="IPR009100">
    <property type="entry name" value="AcylCoA_DH/oxidase_NM_dom_sf"/>
</dbReference>
<sequence length="268" mass="29984">MFTILAAHVGLTIGTLSCHLNTHPDLRPLVSELLRFEKVGIFLLTERGHGLDAFNIEMTATHMPGGSYILNTPCEEATKFMPASMSALGIPKVALVMARLVDKGKDLGCRYFISTCLPHRSGTGPLDFSITLFDHHIIAPKRPLEAWWDENWRIQLGSLLIVSPLIYAVKMSAYIVSCYSRHRCIMDRKSSSMIPIISFRTQQWPIAHAVTVGYVLDHWYASVIRESQDSALDGRLRHAMAVIIKATVVRHFQHCIAEISECCRAQGV</sequence>
<name>A0AA39MIR9_9AGAR</name>
<dbReference type="AlphaFoldDB" id="A0AA39MIR9"/>
<protein>
    <recommendedName>
        <fullName evidence="3">Acyl-CoA dehydrogenase NM domain-like protein</fullName>
    </recommendedName>
</protein>
<dbReference type="SUPFAM" id="SSF47203">
    <property type="entry name" value="Acyl-CoA dehydrogenase C-terminal domain-like"/>
    <property type="match status" value="1"/>
</dbReference>
<dbReference type="GO" id="GO:0071949">
    <property type="term" value="F:FAD binding"/>
    <property type="evidence" value="ECO:0007669"/>
    <property type="project" value="InterPro"/>
</dbReference>
<dbReference type="GO" id="GO:0055088">
    <property type="term" value="P:lipid homeostasis"/>
    <property type="evidence" value="ECO:0007669"/>
    <property type="project" value="TreeGrafter"/>
</dbReference>
<dbReference type="Proteomes" id="UP001175226">
    <property type="component" value="Unassembled WGS sequence"/>
</dbReference>
<dbReference type="GO" id="GO:0003997">
    <property type="term" value="F:acyl-CoA oxidase activity"/>
    <property type="evidence" value="ECO:0007669"/>
    <property type="project" value="InterPro"/>
</dbReference>
<proteinExistence type="predicted"/>
<dbReference type="GO" id="GO:0005504">
    <property type="term" value="F:fatty acid binding"/>
    <property type="evidence" value="ECO:0007669"/>
    <property type="project" value="TreeGrafter"/>
</dbReference>
<evidence type="ECO:0008006" key="3">
    <source>
        <dbReference type="Google" id="ProtNLM"/>
    </source>
</evidence>